<dbReference type="OrthoDB" id="2575452at2759"/>
<evidence type="ECO:0000313" key="2">
    <source>
        <dbReference type="EMBL" id="OXG28269.1"/>
    </source>
</evidence>
<sequence length="198" mass="22781">MSNPHSPEFFELSDPHSQSSPTAHPHPASTGTVQSVDHALALAIGPETEEPFEMRQEKDNHVQKNEEYTEFDPMAEIGRFDSKTELEDKWDEIQEEMVPFLQEFAEQALASTYDIILHVHYIFHQLDLQAQQSLIEGVQAIEEEEHRQEEARKVMTDFSNEMKRAAEVLKRFGSATNSSLLREKEALRGDERDKEISQ</sequence>
<dbReference type="Proteomes" id="UP000199727">
    <property type="component" value="Unassembled WGS sequence"/>
</dbReference>
<evidence type="ECO:0000256" key="1">
    <source>
        <dbReference type="SAM" id="MobiDB-lite"/>
    </source>
</evidence>
<gene>
    <name evidence="2" type="ORF">C361_00967</name>
</gene>
<organism evidence="2 3">
    <name type="scientific">Cryptococcus neoformans Tu259-1</name>
    <dbReference type="NCBI Taxonomy" id="1230072"/>
    <lineage>
        <taxon>Eukaryota</taxon>
        <taxon>Fungi</taxon>
        <taxon>Dikarya</taxon>
        <taxon>Basidiomycota</taxon>
        <taxon>Agaricomycotina</taxon>
        <taxon>Tremellomycetes</taxon>
        <taxon>Tremellales</taxon>
        <taxon>Cryptococcaceae</taxon>
        <taxon>Cryptococcus</taxon>
        <taxon>Cryptococcus neoformans species complex</taxon>
    </lineage>
</organism>
<dbReference type="EMBL" id="AMKT01000016">
    <property type="protein sequence ID" value="OXG28269.1"/>
    <property type="molecule type" value="Genomic_DNA"/>
</dbReference>
<proteinExistence type="predicted"/>
<protein>
    <submittedName>
        <fullName evidence="2">Uncharacterized protein</fullName>
    </submittedName>
</protein>
<dbReference type="AlphaFoldDB" id="A0A854QQ07"/>
<comment type="caution">
    <text evidence="2">The sequence shown here is derived from an EMBL/GenBank/DDBJ whole genome shotgun (WGS) entry which is preliminary data.</text>
</comment>
<reference evidence="2 3" key="1">
    <citation type="submission" date="2017-06" db="EMBL/GenBank/DDBJ databases">
        <title>Global population genomics of the pathogenic fungus Cryptococcus neoformans var. grubii.</title>
        <authorList>
            <person name="Cuomo C."/>
            <person name="Litvintseva A."/>
            <person name="Chen Y."/>
            <person name="Young S."/>
            <person name="Zeng Q."/>
            <person name="Chapman S."/>
            <person name="Gujja S."/>
            <person name="Saif S."/>
            <person name="Birren B."/>
        </authorList>
    </citation>
    <scope>NUCLEOTIDE SEQUENCE [LARGE SCALE GENOMIC DNA]</scope>
    <source>
        <strain evidence="2 3">Tu259-1</strain>
    </source>
</reference>
<name>A0A854QQ07_CRYNE</name>
<evidence type="ECO:0000313" key="3">
    <source>
        <dbReference type="Proteomes" id="UP000199727"/>
    </source>
</evidence>
<feature type="region of interest" description="Disordered" evidence="1">
    <location>
        <begin position="1"/>
        <end position="39"/>
    </location>
</feature>
<accession>A0A854QQ07</accession>